<organism evidence="1 2">
    <name type="scientific">Avena sativa</name>
    <name type="common">Oat</name>
    <dbReference type="NCBI Taxonomy" id="4498"/>
    <lineage>
        <taxon>Eukaryota</taxon>
        <taxon>Viridiplantae</taxon>
        <taxon>Streptophyta</taxon>
        <taxon>Embryophyta</taxon>
        <taxon>Tracheophyta</taxon>
        <taxon>Spermatophyta</taxon>
        <taxon>Magnoliopsida</taxon>
        <taxon>Liliopsida</taxon>
        <taxon>Poales</taxon>
        <taxon>Poaceae</taxon>
        <taxon>BOP clade</taxon>
        <taxon>Pooideae</taxon>
        <taxon>Poodae</taxon>
        <taxon>Poeae</taxon>
        <taxon>Poeae Chloroplast Group 1 (Aveneae type)</taxon>
        <taxon>Aveninae</taxon>
        <taxon>Avena</taxon>
    </lineage>
</organism>
<reference evidence="1" key="1">
    <citation type="submission" date="2021-05" db="EMBL/GenBank/DDBJ databases">
        <authorList>
            <person name="Scholz U."/>
            <person name="Mascher M."/>
            <person name="Fiebig A."/>
        </authorList>
    </citation>
    <scope>NUCLEOTIDE SEQUENCE [LARGE SCALE GENOMIC DNA]</scope>
</reference>
<dbReference type="Proteomes" id="UP001732700">
    <property type="component" value="Chromosome 5D"/>
</dbReference>
<evidence type="ECO:0000313" key="2">
    <source>
        <dbReference type="Proteomes" id="UP001732700"/>
    </source>
</evidence>
<name>A0ACD5YEG9_AVESA</name>
<accession>A0ACD5YEG9</accession>
<keyword evidence="2" id="KW-1185">Reference proteome</keyword>
<protein>
    <submittedName>
        <fullName evidence="1">Uncharacterized protein</fullName>
    </submittedName>
</protein>
<dbReference type="EnsemblPlants" id="AVESA.00010b.r2.5DG0994370.1">
    <property type="protein sequence ID" value="AVESA.00010b.r2.5DG0994370.1.CDS"/>
    <property type="gene ID" value="AVESA.00010b.r2.5DG0994370"/>
</dbReference>
<evidence type="ECO:0000313" key="1">
    <source>
        <dbReference type="EnsemblPlants" id="AVESA.00010b.r2.5DG0994370.1.CDS"/>
    </source>
</evidence>
<reference evidence="1" key="2">
    <citation type="submission" date="2025-09" db="UniProtKB">
        <authorList>
            <consortium name="EnsemblPlants"/>
        </authorList>
    </citation>
    <scope>IDENTIFICATION</scope>
</reference>
<proteinExistence type="predicted"/>
<sequence length="498" mass="55672">MEMEAGSPCSRKRKSARLGSLEAGPASEPMAGDQDQEPPPLPAAEGGGGDRISDLPDAVLGEIISLLSTKEGARTQVLASRWRHLWHSAPLNLDCRPFLCDKEDLDVIISRVLAAHPGPGRRFCARVYHLDGDRANAWLRSPALDNLHELELCSLECRSPRPPAMQRPPPAAAFRFSDTLRVATIGECHLTDSTVQGLHFPKLQKLGLKRVKISESSLHTMIAACPTLECLLIKDNAGFRCVRINSTSLRSIGVGGTYYYREEHNLREIVIENAPCLQSLLRFSGCLDISVISAPKLEFLGCLSDSNSRFLFDSTVIKGFCVDSLTTTVRTIKILAVDMHALSLDTVIDLMRCFPCLEKLYIQSDGPGKTNVWRRKHRSLIRSLDIRLKTIVWRYYRGIKPHVDFATFFVLNARVLELMVFEVKHGHYNDAFFAKQREMLQVDSRASRGAQLRFTSDLSYRFIIGIHGCSVDDLDRADPLERRQPPEADTNFVLCGNS</sequence>